<feature type="transmembrane region" description="Helical" evidence="1">
    <location>
        <begin position="255"/>
        <end position="276"/>
    </location>
</feature>
<dbReference type="RefSeq" id="WP_164652429.1">
    <property type="nucleotide sequence ID" value="NZ_JAAIJR010000011.1"/>
</dbReference>
<evidence type="ECO:0000313" key="3">
    <source>
        <dbReference type="Proteomes" id="UP000471640"/>
    </source>
</evidence>
<keyword evidence="1" id="KW-0472">Membrane</keyword>
<protein>
    <recommendedName>
        <fullName evidence="4">YrhK domain-containing protein</fullName>
    </recommendedName>
</protein>
<accession>A0A6P1DMN8</accession>
<sequence>MKQLNKHQLVIVPQQALPPVRELRRFDTAAACSFQHVFRDTEEGIELRWNARNHRKQRSHPLKTADGAKAARAEYRLLAVQWRSLSWWVAAVFTLGSLVWLINGLVTVLPFSDEPAIKTDVPIWTAVLGGGIFLIGAYLSWLEVLNAQRYVLLFRDDEAGHSRPLHADDHRLRWFGLRPANWGYWLNLAQLLGATIFFVPCVVGALLATHPDLDAFAWFWLPQMIGAIWFMIAAWMAMREVQPSALKPAWDTLGWWSGLFNLLGAIGFFLCAWFGFKSGFENPMLSNLSTFLGSCCFLIASYLMLIEIINPEGPEGR</sequence>
<dbReference type="AlphaFoldDB" id="A0A6P1DMN8"/>
<dbReference type="EMBL" id="JAAIJR010000011">
    <property type="protein sequence ID" value="NEX19527.1"/>
    <property type="molecule type" value="Genomic_DNA"/>
</dbReference>
<feature type="transmembrane region" description="Helical" evidence="1">
    <location>
        <begin position="184"/>
        <end position="208"/>
    </location>
</feature>
<feature type="transmembrane region" description="Helical" evidence="1">
    <location>
        <begin position="288"/>
        <end position="309"/>
    </location>
</feature>
<keyword evidence="1" id="KW-1133">Transmembrane helix</keyword>
<evidence type="ECO:0008006" key="4">
    <source>
        <dbReference type="Google" id="ProtNLM"/>
    </source>
</evidence>
<reference evidence="3" key="1">
    <citation type="journal article" date="2020" name="Microbiol. Resour. Announc.">
        <title>Draft Genome Sequences of Thiorhodococcus mannitoliphagus and Thiorhodococcus minor, Purple Sulfur Photosynthetic Bacteria in the Gammaproteobacterial Family Chromatiaceae.</title>
        <authorList>
            <person name="Aviles F.A."/>
            <person name="Meyer T.E."/>
            <person name="Kyndt J.A."/>
        </authorList>
    </citation>
    <scope>NUCLEOTIDE SEQUENCE [LARGE SCALE GENOMIC DNA]</scope>
    <source>
        <strain evidence="3">DSM 18266</strain>
    </source>
</reference>
<feature type="transmembrane region" description="Helical" evidence="1">
    <location>
        <begin position="215"/>
        <end position="235"/>
    </location>
</feature>
<comment type="caution">
    <text evidence="2">The sequence shown here is derived from an EMBL/GenBank/DDBJ whole genome shotgun (WGS) entry which is preliminary data.</text>
</comment>
<feature type="transmembrane region" description="Helical" evidence="1">
    <location>
        <begin position="121"/>
        <end position="141"/>
    </location>
</feature>
<keyword evidence="1" id="KW-0812">Transmembrane</keyword>
<reference evidence="2 3" key="2">
    <citation type="submission" date="2020-02" db="EMBL/GenBank/DDBJ databases">
        <title>Genome sequences of Thiorhodococcus mannitoliphagus and Thiorhodococcus minor, purple sulfur photosynthetic bacteria in the gammaproteobacterial family, Chromatiaceae.</title>
        <authorList>
            <person name="Aviles F.A."/>
            <person name="Meyer T.E."/>
            <person name="Kyndt J.A."/>
        </authorList>
    </citation>
    <scope>NUCLEOTIDE SEQUENCE [LARGE SCALE GENOMIC DNA]</scope>
    <source>
        <strain evidence="2 3">DSM 18266</strain>
    </source>
</reference>
<organism evidence="2 3">
    <name type="scientific">Thiorhodococcus mannitoliphagus</name>
    <dbReference type="NCBI Taxonomy" id="329406"/>
    <lineage>
        <taxon>Bacteria</taxon>
        <taxon>Pseudomonadati</taxon>
        <taxon>Pseudomonadota</taxon>
        <taxon>Gammaproteobacteria</taxon>
        <taxon>Chromatiales</taxon>
        <taxon>Chromatiaceae</taxon>
        <taxon>Thiorhodococcus</taxon>
    </lineage>
</organism>
<proteinExistence type="predicted"/>
<keyword evidence="3" id="KW-1185">Reference proteome</keyword>
<name>A0A6P1DMN8_9GAMM</name>
<dbReference type="Proteomes" id="UP000471640">
    <property type="component" value="Unassembled WGS sequence"/>
</dbReference>
<feature type="transmembrane region" description="Helical" evidence="1">
    <location>
        <begin position="85"/>
        <end position="109"/>
    </location>
</feature>
<evidence type="ECO:0000256" key="1">
    <source>
        <dbReference type="SAM" id="Phobius"/>
    </source>
</evidence>
<evidence type="ECO:0000313" key="2">
    <source>
        <dbReference type="EMBL" id="NEX19527.1"/>
    </source>
</evidence>
<gene>
    <name evidence="2" type="ORF">G3480_04230</name>
</gene>